<keyword evidence="8" id="KW-1185">Reference proteome</keyword>
<keyword evidence="5" id="KW-0378">Hydrolase</keyword>
<dbReference type="SUPFAM" id="SSF53187">
    <property type="entry name" value="Zn-dependent exopeptidases"/>
    <property type="match status" value="1"/>
</dbReference>
<organism evidence="7 8">
    <name type="scientific">Sabulicella glaciei</name>
    <dbReference type="NCBI Taxonomy" id="2984948"/>
    <lineage>
        <taxon>Bacteria</taxon>
        <taxon>Pseudomonadati</taxon>
        <taxon>Pseudomonadota</taxon>
        <taxon>Alphaproteobacteria</taxon>
        <taxon>Acetobacterales</taxon>
        <taxon>Acetobacteraceae</taxon>
        <taxon>Sabulicella</taxon>
    </lineage>
</organism>
<dbReference type="InterPro" id="IPR023367">
    <property type="entry name" value="Peptidase_M42_dom2"/>
</dbReference>
<evidence type="ECO:0000256" key="2">
    <source>
        <dbReference type="ARBA" id="ARBA00022438"/>
    </source>
</evidence>
<accession>A0ABT3P077</accession>
<name>A0ABT3P077_9PROT</name>
<dbReference type="PANTHER" id="PTHR32481:SF20">
    <property type="entry name" value="AMINOPEPTIDASE YSDC"/>
    <property type="match status" value="1"/>
</dbReference>
<dbReference type="Proteomes" id="UP001526430">
    <property type="component" value="Unassembled WGS sequence"/>
</dbReference>
<dbReference type="InterPro" id="IPR051464">
    <property type="entry name" value="Peptidase_M42_aminopept"/>
</dbReference>
<dbReference type="PIRSF" id="PIRSF001123">
    <property type="entry name" value="PepA_GA"/>
    <property type="match status" value="1"/>
</dbReference>
<reference evidence="7 8" key="1">
    <citation type="submission" date="2022-10" db="EMBL/GenBank/DDBJ databases">
        <title>Roseococcus glaciei nov., sp. nov., isolated from glacier.</title>
        <authorList>
            <person name="Liu Q."/>
            <person name="Xin Y.-H."/>
        </authorList>
    </citation>
    <scope>NUCLEOTIDE SEQUENCE [LARGE SCALE GENOMIC DNA]</scope>
    <source>
        <strain evidence="7 8">MDT2-1-1</strain>
    </source>
</reference>
<sequence>MRDESLSFLKRIITAVSPSGSEEPVAQLYREYVEPLADEVTTDIHGNVTATLNPGAPTKIMLAGHMDEIGFIIHHIGDDGLLYFSAIGGHDSAVPVGQRVWVHGRRRITGVIGRKALHLLGPDEAGSKPKLGELWIDIGAASRSEAEEAVGVGDLATYQYDFQPLLGDRAVARGFDNKGGLFIVAEALRLLKEEGGLHEDVGVWAVGTVMEEIGSRGASAAAAALAPRTGIAVDMEHAIDLPGLTPAQFGQLDMGKGPSISRGANTNPIVFKLLCKAASEAGIPFQVRVAPGATPTDAKAMQTSGHGMATGLVGIPLRYMHTPSEVLSLSDLENCSRLVASYCRQVRPDTDFTPH</sequence>
<protein>
    <submittedName>
        <fullName evidence="7">M20/M25/M40 family metallo-hydrolase</fullName>
    </submittedName>
</protein>
<evidence type="ECO:0000256" key="5">
    <source>
        <dbReference type="ARBA" id="ARBA00022801"/>
    </source>
</evidence>
<dbReference type="Pfam" id="PF05343">
    <property type="entry name" value="Peptidase_M42"/>
    <property type="match status" value="1"/>
</dbReference>
<comment type="caution">
    <text evidence="7">The sequence shown here is derived from an EMBL/GenBank/DDBJ whole genome shotgun (WGS) entry which is preliminary data.</text>
</comment>
<evidence type="ECO:0000256" key="4">
    <source>
        <dbReference type="ARBA" id="ARBA00022723"/>
    </source>
</evidence>
<dbReference type="Gene3D" id="2.40.30.40">
    <property type="entry name" value="Peptidase M42, domain 2"/>
    <property type="match status" value="1"/>
</dbReference>
<gene>
    <name evidence="7" type="ORF">OF850_19560</name>
</gene>
<dbReference type="EMBL" id="JAPFQI010000022">
    <property type="protein sequence ID" value="MCW8087809.1"/>
    <property type="molecule type" value="Genomic_DNA"/>
</dbReference>
<evidence type="ECO:0000256" key="1">
    <source>
        <dbReference type="ARBA" id="ARBA00006272"/>
    </source>
</evidence>
<dbReference type="Gene3D" id="3.40.630.10">
    <property type="entry name" value="Zn peptidases"/>
    <property type="match status" value="1"/>
</dbReference>
<proteinExistence type="inferred from homology"/>
<keyword evidence="2" id="KW-0031">Aminopeptidase</keyword>
<dbReference type="InterPro" id="IPR008007">
    <property type="entry name" value="Peptidase_M42"/>
</dbReference>
<keyword evidence="3" id="KW-0645">Protease</keyword>
<evidence type="ECO:0000256" key="6">
    <source>
        <dbReference type="PIRNR" id="PIRNR001123"/>
    </source>
</evidence>
<dbReference type="PANTHER" id="PTHR32481">
    <property type="entry name" value="AMINOPEPTIDASE"/>
    <property type="match status" value="1"/>
</dbReference>
<evidence type="ECO:0000313" key="8">
    <source>
        <dbReference type="Proteomes" id="UP001526430"/>
    </source>
</evidence>
<evidence type="ECO:0000313" key="7">
    <source>
        <dbReference type="EMBL" id="MCW8087809.1"/>
    </source>
</evidence>
<comment type="similarity">
    <text evidence="1 6">Belongs to the peptidase M42 family.</text>
</comment>
<dbReference type="SUPFAM" id="SSF101821">
    <property type="entry name" value="Aminopeptidase/glucanase lid domain"/>
    <property type="match status" value="1"/>
</dbReference>
<evidence type="ECO:0000256" key="3">
    <source>
        <dbReference type="ARBA" id="ARBA00022670"/>
    </source>
</evidence>
<keyword evidence="4" id="KW-0479">Metal-binding</keyword>